<dbReference type="Proteomes" id="UP001732700">
    <property type="component" value="Chromosome 1C"/>
</dbReference>
<name>A0ACD5TQK7_AVESA</name>
<reference evidence="1" key="2">
    <citation type="submission" date="2025-09" db="UniProtKB">
        <authorList>
            <consortium name="EnsemblPlants"/>
        </authorList>
    </citation>
    <scope>IDENTIFICATION</scope>
</reference>
<keyword evidence="2" id="KW-1185">Reference proteome</keyword>
<organism evidence="1 2">
    <name type="scientific">Avena sativa</name>
    <name type="common">Oat</name>
    <dbReference type="NCBI Taxonomy" id="4498"/>
    <lineage>
        <taxon>Eukaryota</taxon>
        <taxon>Viridiplantae</taxon>
        <taxon>Streptophyta</taxon>
        <taxon>Embryophyta</taxon>
        <taxon>Tracheophyta</taxon>
        <taxon>Spermatophyta</taxon>
        <taxon>Magnoliopsida</taxon>
        <taxon>Liliopsida</taxon>
        <taxon>Poales</taxon>
        <taxon>Poaceae</taxon>
        <taxon>BOP clade</taxon>
        <taxon>Pooideae</taxon>
        <taxon>Poodae</taxon>
        <taxon>Poeae</taxon>
        <taxon>Poeae Chloroplast Group 1 (Aveneae type)</taxon>
        <taxon>Aveninae</taxon>
        <taxon>Avena</taxon>
    </lineage>
</organism>
<reference evidence="1" key="1">
    <citation type="submission" date="2021-05" db="EMBL/GenBank/DDBJ databases">
        <authorList>
            <person name="Scholz U."/>
            <person name="Mascher M."/>
            <person name="Fiebig A."/>
        </authorList>
    </citation>
    <scope>NUCLEOTIDE SEQUENCE [LARGE SCALE GENOMIC DNA]</scope>
</reference>
<accession>A0ACD5TQK7</accession>
<proteinExistence type="predicted"/>
<evidence type="ECO:0000313" key="2">
    <source>
        <dbReference type="Proteomes" id="UP001732700"/>
    </source>
</evidence>
<sequence length="238" mass="26048">MAARCWSFWAWWLPLMLAVASADQQAESCSANSCGNLTISDPFWLTDIETGRSCGNPDFKVSCRNNSTVLQGYGIFGFSIISITYEERSMRAIDLGKVEIIQASNSCYNRNWNTSAKLLLPFRIDPVNLDLILYNCTEVAAATVAARQDREIVKTRLMCGNQSEMFVRVAGSYNDASDSAGYAIEGCEAIVVPVLGGAYGKAKAGDYKKLISDGFLLSWDGHSSLPLAQLLNESNHVD</sequence>
<dbReference type="EnsemblPlants" id="AVESA.00010b.r2.1CG0110950.1">
    <property type="protein sequence ID" value="AVESA.00010b.r2.1CG0110950.1.CDS"/>
    <property type="gene ID" value="AVESA.00010b.r2.1CG0110950"/>
</dbReference>
<protein>
    <submittedName>
        <fullName evidence="1">Uncharacterized protein</fullName>
    </submittedName>
</protein>
<evidence type="ECO:0000313" key="1">
    <source>
        <dbReference type="EnsemblPlants" id="AVESA.00010b.r2.1CG0110950.1.CDS"/>
    </source>
</evidence>